<dbReference type="InterPro" id="IPR051201">
    <property type="entry name" value="Chloro_Bact_Ser_Proteases"/>
</dbReference>
<evidence type="ECO:0000313" key="5">
    <source>
        <dbReference type="EMBL" id="NUU18446.1"/>
    </source>
</evidence>
<keyword evidence="2" id="KW-0378">Hydrolase</keyword>
<sequence>MDEQQVSGALGAPVEGVPVPAGSVPGAGSVSLGATAPLDAGHSVAAASGPGGVAVATKPAVRRGLAFGAAGGALALGLLAGGATGGLIVAAQASTDTDNAAASTVEGAAYEPPSAEVPSFAPPSWGSTPSTSDQAAASAASADQQVGVVTITTTLGYQNASAAGTGMVLTANGLVLTNNHVIEGSTSIEVTIESTGASYVATVVGTDASSDVALLQLEGASGLAAVSLDDDSGAAVGDAVTAVGNAEGGGDLLAAVGSVTALDQTMTASTDGSSAETLSGLIEFSAAVVPGDSGGPVFDDEGEVIGMTTAASSSTVDTVAFAIDIEDALVIANQIQSGVASDTVTIGYPAFLGISLGSDGSVAGVLEGTPAASSGLVAGDVITAVDGVSVSSALSLSDLLAAYSPGDTVTLTWTVGTSGASTSAPVTLIAGPAD</sequence>
<gene>
    <name evidence="5" type="ORF">HP550_14405</name>
</gene>
<proteinExistence type="predicted"/>
<dbReference type="PANTHER" id="PTHR43343:SF3">
    <property type="entry name" value="PROTEASE DO-LIKE 8, CHLOROPLASTIC"/>
    <property type="match status" value="1"/>
</dbReference>
<dbReference type="AlphaFoldDB" id="A0A7Y6A2A2"/>
<dbReference type="Pfam" id="PF13365">
    <property type="entry name" value="Trypsin_2"/>
    <property type="match status" value="1"/>
</dbReference>
<keyword evidence="6" id="KW-1185">Reference proteome</keyword>
<dbReference type="Proteomes" id="UP000565724">
    <property type="component" value="Unassembled WGS sequence"/>
</dbReference>
<dbReference type="InterPro" id="IPR001478">
    <property type="entry name" value="PDZ"/>
</dbReference>
<evidence type="ECO:0000313" key="6">
    <source>
        <dbReference type="Proteomes" id="UP000565724"/>
    </source>
</evidence>
<dbReference type="GO" id="GO:0004252">
    <property type="term" value="F:serine-type endopeptidase activity"/>
    <property type="evidence" value="ECO:0007669"/>
    <property type="project" value="InterPro"/>
</dbReference>
<dbReference type="GO" id="GO:0006508">
    <property type="term" value="P:proteolysis"/>
    <property type="evidence" value="ECO:0007669"/>
    <property type="project" value="UniProtKB-KW"/>
</dbReference>
<evidence type="ECO:0000256" key="1">
    <source>
        <dbReference type="ARBA" id="ARBA00022670"/>
    </source>
</evidence>
<accession>A0A7Y6A2A2</accession>
<evidence type="ECO:0000256" key="3">
    <source>
        <dbReference type="SAM" id="MobiDB-lite"/>
    </source>
</evidence>
<feature type="region of interest" description="Disordered" evidence="3">
    <location>
        <begin position="108"/>
        <end position="139"/>
    </location>
</feature>
<dbReference type="InterPro" id="IPR001940">
    <property type="entry name" value="Peptidase_S1C"/>
</dbReference>
<dbReference type="PANTHER" id="PTHR43343">
    <property type="entry name" value="PEPTIDASE S12"/>
    <property type="match status" value="1"/>
</dbReference>
<evidence type="ECO:0000259" key="4">
    <source>
        <dbReference type="PROSITE" id="PS50106"/>
    </source>
</evidence>
<reference evidence="5 6" key="1">
    <citation type="submission" date="2020-05" db="EMBL/GenBank/DDBJ databases">
        <title>Genome Sequencing of Type Strains.</title>
        <authorList>
            <person name="Lemaire J.F."/>
            <person name="Inderbitzin P."/>
            <person name="Gregorio O.A."/>
            <person name="Collins S.B."/>
            <person name="Wespe N."/>
            <person name="Knight-Connoni V."/>
        </authorList>
    </citation>
    <scope>NUCLEOTIDE SEQUENCE [LARGE SCALE GENOMIC DNA]</scope>
    <source>
        <strain evidence="5 6">ATCC 25174</strain>
    </source>
</reference>
<dbReference type="EMBL" id="JABMCI010000067">
    <property type="protein sequence ID" value="NUU18446.1"/>
    <property type="molecule type" value="Genomic_DNA"/>
</dbReference>
<dbReference type="Gene3D" id="2.40.10.120">
    <property type="match status" value="1"/>
</dbReference>
<dbReference type="RefSeq" id="WP_175348367.1">
    <property type="nucleotide sequence ID" value="NZ_JABMCI010000067.1"/>
</dbReference>
<dbReference type="SUPFAM" id="SSF50156">
    <property type="entry name" value="PDZ domain-like"/>
    <property type="match status" value="1"/>
</dbReference>
<dbReference type="InterPro" id="IPR036034">
    <property type="entry name" value="PDZ_sf"/>
</dbReference>
<protein>
    <submittedName>
        <fullName evidence="5">PDZ domain-containing protein</fullName>
    </submittedName>
</protein>
<dbReference type="InterPro" id="IPR009003">
    <property type="entry name" value="Peptidase_S1_PA"/>
</dbReference>
<comment type="caution">
    <text evidence="5">The sequence shown here is derived from an EMBL/GenBank/DDBJ whole genome shotgun (WGS) entry which is preliminary data.</text>
</comment>
<dbReference type="Gene3D" id="2.30.42.10">
    <property type="match status" value="1"/>
</dbReference>
<dbReference type="InterPro" id="IPR041489">
    <property type="entry name" value="PDZ_6"/>
</dbReference>
<dbReference type="PRINTS" id="PR00834">
    <property type="entry name" value="PROTEASES2C"/>
</dbReference>
<name>A0A7Y6A2A2_9CELL</name>
<dbReference type="SMART" id="SM00228">
    <property type="entry name" value="PDZ"/>
    <property type="match status" value="1"/>
</dbReference>
<feature type="domain" description="PDZ" evidence="4">
    <location>
        <begin position="347"/>
        <end position="392"/>
    </location>
</feature>
<dbReference type="Pfam" id="PF17820">
    <property type="entry name" value="PDZ_6"/>
    <property type="match status" value="1"/>
</dbReference>
<evidence type="ECO:0000256" key="2">
    <source>
        <dbReference type="ARBA" id="ARBA00022801"/>
    </source>
</evidence>
<organism evidence="5 6">
    <name type="scientific">Cellulomonas humilata</name>
    <dbReference type="NCBI Taxonomy" id="144055"/>
    <lineage>
        <taxon>Bacteria</taxon>
        <taxon>Bacillati</taxon>
        <taxon>Actinomycetota</taxon>
        <taxon>Actinomycetes</taxon>
        <taxon>Micrococcales</taxon>
        <taxon>Cellulomonadaceae</taxon>
        <taxon>Cellulomonas</taxon>
    </lineage>
</organism>
<dbReference type="SUPFAM" id="SSF50494">
    <property type="entry name" value="Trypsin-like serine proteases"/>
    <property type="match status" value="1"/>
</dbReference>
<keyword evidence="1" id="KW-0645">Protease</keyword>
<dbReference type="PROSITE" id="PS50106">
    <property type="entry name" value="PDZ"/>
    <property type="match status" value="1"/>
</dbReference>